<comment type="caution">
    <text evidence="2">The sequence shown here is derived from an EMBL/GenBank/DDBJ whole genome shotgun (WGS) entry which is preliminary data.</text>
</comment>
<dbReference type="Proteomes" id="UP001151529">
    <property type="component" value="Chromosome 8"/>
</dbReference>
<proteinExistence type="predicted"/>
<sequence>MVCLQSKCFSARMLTDNFIAIFHVLLLNNLAMLVFCIRVCHFIYINFDLPKRTSREKCWTSWCCFTKYFSGKSLRDILFLHNELFFAAAQKKYGFFQKS</sequence>
<protein>
    <submittedName>
        <fullName evidence="2">Uncharacterized protein</fullName>
    </submittedName>
</protein>
<reference evidence="2" key="1">
    <citation type="submission" date="2022-11" db="EMBL/GenBank/DDBJ databases">
        <authorList>
            <person name="Hyden B.L."/>
            <person name="Feng K."/>
            <person name="Yates T."/>
            <person name="Jawdy S."/>
            <person name="Smart L.B."/>
            <person name="Muchero W."/>
        </authorList>
    </citation>
    <scope>NUCLEOTIDE SEQUENCE</scope>
    <source>
        <tissue evidence="2">Shoot tip</tissue>
    </source>
</reference>
<keyword evidence="1" id="KW-1133">Transmembrane helix</keyword>
<dbReference type="AlphaFoldDB" id="A0A9Q0PLL3"/>
<organism evidence="2 3">
    <name type="scientific">Salix viminalis</name>
    <name type="common">Common osier</name>
    <name type="synonym">Basket willow</name>
    <dbReference type="NCBI Taxonomy" id="40686"/>
    <lineage>
        <taxon>Eukaryota</taxon>
        <taxon>Viridiplantae</taxon>
        <taxon>Streptophyta</taxon>
        <taxon>Embryophyta</taxon>
        <taxon>Tracheophyta</taxon>
        <taxon>Spermatophyta</taxon>
        <taxon>Magnoliopsida</taxon>
        <taxon>eudicotyledons</taxon>
        <taxon>Gunneridae</taxon>
        <taxon>Pentapetalae</taxon>
        <taxon>rosids</taxon>
        <taxon>fabids</taxon>
        <taxon>Malpighiales</taxon>
        <taxon>Salicaceae</taxon>
        <taxon>Saliceae</taxon>
        <taxon>Salix</taxon>
    </lineage>
</organism>
<evidence type="ECO:0000256" key="1">
    <source>
        <dbReference type="SAM" id="Phobius"/>
    </source>
</evidence>
<evidence type="ECO:0000313" key="2">
    <source>
        <dbReference type="EMBL" id="KAJ6690549.1"/>
    </source>
</evidence>
<keyword evidence="1" id="KW-0812">Transmembrane</keyword>
<keyword evidence="3" id="KW-1185">Reference proteome</keyword>
<evidence type="ECO:0000313" key="3">
    <source>
        <dbReference type="Proteomes" id="UP001151529"/>
    </source>
</evidence>
<gene>
    <name evidence="2" type="ORF">OIU85_006773</name>
</gene>
<keyword evidence="1" id="KW-0472">Membrane</keyword>
<accession>A0A9Q0PLL3</accession>
<dbReference type="EMBL" id="JAPFFL010000012">
    <property type="protein sequence ID" value="KAJ6690549.1"/>
    <property type="molecule type" value="Genomic_DNA"/>
</dbReference>
<name>A0A9Q0PLL3_SALVM</name>
<reference evidence="2" key="2">
    <citation type="journal article" date="2023" name="Int. J. Mol. Sci.">
        <title>De Novo Assembly and Annotation of 11 Diverse Shrub Willow (Salix) Genomes Reveals Novel Gene Organization in Sex-Linked Regions.</title>
        <authorList>
            <person name="Hyden B."/>
            <person name="Feng K."/>
            <person name="Yates T.B."/>
            <person name="Jawdy S."/>
            <person name="Cereghino C."/>
            <person name="Smart L.B."/>
            <person name="Muchero W."/>
        </authorList>
    </citation>
    <scope>NUCLEOTIDE SEQUENCE [LARGE SCALE GENOMIC DNA]</scope>
    <source>
        <tissue evidence="2">Shoot tip</tissue>
    </source>
</reference>
<feature type="transmembrane region" description="Helical" evidence="1">
    <location>
        <begin position="20"/>
        <end position="47"/>
    </location>
</feature>